<feature type="compositionally biased region" description="Polar residues" evidence="2">
    <location>
        <begin position="63"/>
        <end position="76"/>
    </location>
</feature>
<feature type="compositionally biased region" description="Polar residues" evidence="2">
    <location>
        <begin position="31"/>
        <end position="40"/>
    </location>
</feature>
<feature type="compositionally biased region" description="Basic and acidic residues" evidence="2">
    <location>
        <begin position="295"/>
        <end position="305"/>
    </location>
</feature>
<feature type="region of interest" description="Disordered" evidence="2">
    <location>
        <begin position="14"/>
        <end position="77"/>
    </location>
</feature>
<dbReference type="EMBL" id="MTYJ01000093">
    <property type="protein sequence ID" value="OQV15162.1"/>
    <property type="molecule type" value="Genomic_DNA"/>
</dbReference>
<evidence type="ECO:0000256" key="2">
    <source>
        <dbReference type="SAM" id="MobiDB-lite"/>
    </source>
</evidence>
<dbReference type="Proteomes" id="UP000192578">
    <property type="component" value="Unassembled WGS sequence"/>
</dbReference>
<organism evidence="3 4">
    <name type="scientific">Hypsibius exemplaris</name>
    <name type="common">Freshwater tardigrade</name>
    <dbReference type="NCBI Taxonomy" id="2072580"/>
    <lineage>
        <taxon>Eukaryota</taxon>
        <taxon>Metazoa</taxon>
        <taxon>Ecdysozoa</taxon>
        <taxon>Tardigrada</taxon>
        <taxon>Eutardigrada</taxon>
        <taxon>Parachela</taxon>
        <taxon>Hypsibioidea</taxon>
        <taxon>Hypsibiidae</taxon>
        <taxon>Hypsibius</taxon>
    </lineage>
</organism>
<evidence type="ECO:0000256" key="1">
    <source>
        <dbReference type="SAM" id="Coils"/>
    </source>
</evidence>
<reference evidence="4" key="1">
    <citation type="submission" date="2017-01" db="EMBL/GenBank/DDBJ databases">
        <title>Comparative genomics of anhydrobiosis in the tardigrade Hypsibius dujardini.</title>
        <authorList>
            <person name="Yoshida Y."/>
            <person name="Koutsovoulos G."/>
            <person name="Laetsch D."/>
            <person name="Stevens L."/>
            <person name="Kumar S."/>
            <person name="Horikawa D."/>
            <person name="Ishino K."/>
            <person name="Komine S."/>
            <person name="Tomita M."/>
            <person name="Blaxter M."/>
            <person name="Arakawa K."/>
        </authorList>
    </citation>
    <scope>NUCLEOTIDE SEQUENCE [LARGE SCALE GENOMIC DNA]</scope>
    <source>
        <strain evidence="4">Z151</strain>
    </source>
</reference>
<accession>A0A1W0WJ21</accession>
<comment type="caution">
    <text evidence="3">The sequence shown here is derived from an EMBL/GenBank/DDBJ whole genome shotgun (WGS) entry which is preliminary data.</text>
</comment>
<evidence type="ECO:0000313" key="3">
    <source>
        <dbReference type="EMBL" id="OQV15162.1"/>
    </source>
</evidence>
<protein>
    <submittedName>
        <fullName evidence="3">Uncharacterized protein</fullName>
    </submittedName>
</protein>
<feature type="coiled-coil region" evidence="1">
    <location>
        <begin position="805"/>
        <end position="891"/>
    </location>
</feature>
<proteinExistence type="predicted"/>
<feature type="compositionally biased region" description="Polar residues" evidence="2">
    <location>
        <begin position="103"/>
        <end position="114"/>
    </location>
</feature>
<feature type="region of interest" description="Disordered" evidence="2">
    <location>
        <begin position="283"/>
        <end position="305"/>
    </location>
</feature>
<feature type="region of interest" description="Disordered" evidence="2">
    <location>
        <begin position="103"/>
        <end position="148"/>
    </location>
</feature>
<feature type="compositionally biased region" description="Polar residues" evidence="2">
    <location>
        <begin position="124"/>
        <end position="134"/>
    </location>
</feature>
<dbReference type="AlphaFoldDB" id="A0A1W0WJ21"/>
<evidence type="ECO:0000313" key="4">
    <source>
        <dbReference type="Proteomes" id="UP000192578"/>
    </source>
</evidence>
<feature type="region of interest" description="Disordered" evidence="2">
    <location>
        <begin position="620"/>
        <end position="664"/>
    </location>
</feature>
<feature type="compositionally biased region" description="Basic and acidic residues" evidence="2">
    <location>
        <begin position="642"/>
        <end position="651"/>
    </location>
</feature>
<keyword evidence="1" id="KW-0175">Coiled coil</keyword>
<feature type="region of interest" description="Disordered" evidence="2">
    <location>
        <begin position="565"/>
        <end position="588"/>
    </location>
</feature>
<keyword evidence="4" id="KW-1185">Reference proteome</keyword>
<name>A0A1W0WJ21_HYPEX</name>
<sequence>MSFPRARLERCFDRVGSDVPGPGTYDPKGDNATSHGTTFNRSRRARFDQIGNEVPGPGRININPGSETRSSQSSSALRRYRVGGLDDSTFGLERSFMAPPNSILRSKSTISGQQKRPLPGNHGSLASSTSTVNSLDDGEQGANSRQNIKTKCPPVVVAPAANNLGPLFDEAVLEPVADSDAVSGVAGSIIPASARDGSVHLPRLIDSETTLISDFPQPEDNLFSLPIGPLDPEVDNDVSRVFNDSNDSEDLAESCGVVILPCLKVVSKRADELDTERVTENAELPTGETFGGEIPDGRNKGTKSGDDQAAILVVADAEEQSRALNSGSRCSSQTYFSAVDAAKKRPSMVDRISQCSSLSYFSFNTDVETVEEQAHNDVSGQLNGSYVDVTLQHEARPEVCEPVGGNHQSSRFFTENYMYPSDDDDCEADNAITFHADPANDGDEDDENLPELENDYDVHASDRQTVSIDEAGRASDLSGTCFPVPERSFADAATQSPDFSRLSATTQTLDLPDETGTLTFSPIDPVPDRSENVEELSAGVAAEDSSQVSAHDRIISACTSTLASEKTESIPEETDALETGAVDAESWKKVEERSAGVAAEDSSQMSARDRINSACTRTLASEKTESVPEETDALETGTVDAESWKKVEERSAGVAAEDSSQVPESSLIVTQTAQSDETVEEIEVPPAETEEERVARLRELSRAMVVDLTGQMERFVADRRKLAADRFATLMTRFAFLKGKIAWAVPVILKGIAHQSTDYQGKMADLEKTVVEGTGRIYSKIGQMDCALDDIQMQLRGIWGRWKASEKLDAKLADWEKELQLWQQNGRYLTAEVIKKQKEEQDALAEKNDALERLKRVREKAAEEDDRAIYLQQQKRELLAAIDEARKVKAAREAKRDKLRTLMQRYPGALTAPLASPSKGPLKKDAVAMAGPSGTTQKLKAEVQGERSRFIGVVGHHNPYQKIEQTKIYVEECARLTEDNAKMSRKVAGLKTIIQAAKEAKAEILRGAP</sequence>
<gene>
    <name evidence="3" type="ORF">BV898_10676</name>
</gene>